<geneLocation type="plasmid" evidence="2">
    <name>pAMT11</name>
</geneLocation>
<proteinExistence type="predicted"/>
<sequence length="126" mass="13490">MALTGIIIFTIILVFGLATMLYSSGEMAFFISLGIVALLFLWDVSGNQGQLMMQPIISIGPWLGIRLWTALFLYLSLLGGYVFGNWGKAIVIVVLILIVLYSLGALEPLAKGEIGALKDVIQVGGG</sequence>
<reference evidence="2" key="1">
    <citation type="journal article" date="2011" name="Res. Microbiol.">
        <title>pAMT11, a novel plasmid isolated from a Thermococcus sp. strain closely related to the virus-like integrated element TKV1 of the Thermococcus kodakaraensis genome.</title>
        <authorList>
            <person name="Gonnet M."/>
            <person name="Erauso G."/>
            <person name="Prieur D."/>
            <person name="Le Romancer M."/>
        </authorList>
    </citation>
    <scope>NUCLEOTIDE SEQUENCE</scope>
    <source>
        <strain evidence="2">AMT11</strain>
        <plasmid evidence="2">pAMT11</plasmid>
    </source>
</reference>
<dbReference type="EMBL" id="GQ254849">
    <property type="protein sequence ID" value="ACV03432.1"/>
    <property type="molecule type" value="Genomic_DNA"/>
</dbReference>
<keyword evidence="1" id="KW-0812">Transmembrane</keyword>
<feature type="transmembrane region" description="Helical" evidence="1">
    <location>
        <begin position="89"/>
        <end position="106"/>
    </location>
</feature>
<organism evidence="2">
    <name type="scientific">Thermococcus sp. AMT11</name>
    <dbReference type="NCBI Taxonomy" id="563043"/>
    <lineage>
        <taxon>Archaea</taxon>
        <taxon>Methanobacteriati</taxon>
        <taxon>Methanobacteriota</taxon>
        <taxon>Thermococci</taxon>
        <taxon>Thermococcales</taxon>
        <taxon>Thermococcaceae</taxon>
        <taxon>Thermococcus</taxon>
    </lineage>
</organism>
<dbReference type="AlphaFoldDB" id="C8BNC5"/>
<feature type="transmembrane region" description="Helical" evidence="1">
    <location>
        <begin position="65"/>
        <end position="83"/>
    </location>
</feature>
<keyword evidence="2" id="KW-0614">Plasmid</keyword>
<dbReference type="RefSeq" id="WP_012806029.1">
    <property type="nucleotide sequence ID" value="NC_013177.1"/>
</dbReference>
<evidence type="ECO:0000256" key="1">
    <source>
        <dbReference type="SAM" id="Phobius"/>
    </source>
</evidence>
<accession>C8BNC5</accession>
<protein>
    <submittedName>
        <fullName evidence="2">Hypothetical membrane protein</fullName>
    </submittedName>
</protein>
<keyword evidence="1" id="KW-0472">Membrane</keyword>
<feature type="transmembrane region" description="Helical" evidence="1">
    <location>
        <begin position="28"/>
        <end position="44"/>
    </location>
</feature>
<keyword evidence="1" id="KW-1133">Transmembrane helix</keyword>
<feature type="transmembrane region" description="Helical" evidence="1">
    <location>
        <begin position="5"/>
        <end position="22"/>
    </location>
</feature>
<name>C8BNC5_9EURY</name>
<evidence type="ECO:0000313" key="2">
    <source>
        <dbReference type="EMBL" id="ACV03432.1"/>
    </source>
</evidence>